<dbReference type="RefSeq" id="XP_003137684.2">
    <property type="nucleotide sequence ID" value="XM_003137636.2"/>
</dbReference>
<reference evidence="1" key="1">
    <citation type="submission" date="2012-04" db="EMBL/GenBank/DDBJ databases">
        <title>The Genome Sequence of Loa loa.</title>
        <authorList>
            <consortium name="The Broad Institute Genome Sequencing Platform"/>
            <consortium name="Broad Institute Genome Sequencing Center for Infectious Disease"/>
            <person name="Nutman T.B."/>
            <person name="Fink D.L."/>
            <person name="Russ C."/>
            <person name="Young S."/>
            <person name="Zeng Q."/>
            <person name="Gargeya S."/>
            <person name="Alvarado L."/>
            <person name="Berlin A."/>
            <person name="Chapman S.B."/>
            <person name="Chen Z."/>
            <person name="Freedman E."/>
            <person name="Gellesch M."/>
            <person name="Goldberg J."/>
            <person name="Griggs A."/>
            <person name="Gujja S."/>
            <person name="Heilman E.R."/>
            <person name="Heiman D."/>
            <person name="Howarth C."/>
            <person name="Mehta T."/>
            <person name="Neiman D."/>
            <person name="Pearson M."/>
            <person name="Roberts A."/>
            <person name="Saif S."/>
            <person name="Shea T."/>
            <person name="Shenoy N."/>
            <person name="Sisk P."/>
            <person name="Stolte C."/>
            <person name="Sykes S."/>
            <person name="White J."/>
            <person name="Yandava C."/>
            <person name="Haas B."/>
            <person name="Henn M.R."/>
            <person name="Nusbaum C."/>
            <person name="Birren B."/>
        </authorList>
    </citation>
    <scope>NUCLEOTIDE SEQUENCE [LARGE SCALE GENOMIC DNA]</scope>
</reference>
<accession>A0A1S0U7Z4</accession>
<dbReference type="InParanoid" id="A0A1S0U7Z4"/>
<protein>
    <submittedName>
        <fullName evidence="1">Uncharacterized protein</fullName>
    </submittedName>
</protein>
<dbReference type="GeneID" id="9939479"/>
<dbReference type="AlphaFoldDB" id="A0A1S0U7Z4"/>
<name>A0A1S0U7Z4_LOALO</name>
<dbReference type="CTD" id="9939479"/>
<sequence length="72" mass="8032">MADFDHSIFANDQTAITTRIIVHSCLPSSAVSFRKVQAGYLLLLLLHNNTCASASKLPDHKTQKHVLRLYIP</sequence>
<dbReference type="EMBL" id="JH712157">
    <property type="protein sequence ID" value="EFO26390.2"/>
    <property type="molecule type" value="Genomic_DNA"/>
</dbReference>
<dbReference type="KEGG" id="loa:LOAG_02098"/>
<organism evidence="1">
    <name type="scientific">Loa loa</name>
    <name type="common">Eye worm</name>
    <name type="synonym">Filaria loa</name>
    <dbReference type="NCBI Taxonomy" id="7209"/>
    <lineage>
        <taxon>Eukaryota</taxon>
        <taxon>Metazoa</taxon>
        <taxon>Ecdysozoa</taxon>
        <taxon>Nematoda</taxon>
        <taxon>Chromadorea</taxon>
        <taxon>Rhabditida</taxon>
        <taxon>Spirurina</taxon>
        <taxon>Spiruromorpha</taxon>
        <taxon>Filarioidea</taxon>
        <taxon>Onchocercidae</taxon>
        <taxon>Loa</taxon>
    </lineage>
</organism>
<evidence type="ECO:0000313" key="1">
    <source>
        <dbReference type="EMBL" id="EFO26390.2"/>
    </source>
</evidence>
<gene>
    <name evidence="1" type="ORF">LOAG_02098</name>
</gene>
<proteinExistence type="predicted"/>